<keyword evidence="4" id="KW-1185">Reference proteome</keyword>
<dbReference type="EnsemblFungi" id="EJT73114">
    <property type="protein sequence ID" value="EJT73114"/>
    <property type="gene ID" value="GGTG_09964"/>
</dbReference>
<feature type="region of interest" description="Disordered" evidence="1">
    <location>
        <begin position="1"/>
        <end position="68"/>
    </location>
</feature>
<dbReference type="HOGENOM" id="CLU_2026891_0_0_1"/>
<evidence type="ECO:0000313" key="4">
    <source>
        <dbReference type="Proteomes" id="UP000006039"/>
    </source>
</evidence>
<sequence length="122" mass="12784">MNGGADSGSRGTHSATSLHASLGHGAQLGRPQGAPAAAIDQVSVAGGEGSAPEPHVGIRNRVQDRGRGPDITIAVLTEHQPGTEWSQQCASDQPPTCLDSRNEHRMLRWRLSGPSGGLQRRH</sequence>
<proteinExistence type="predicted"/>
<reference evidence="3" key="5">
    <citation type="submission" date="2018-04" db="UniProtKB">
        <authorList>
            <consortium name="EnsemblFungi"/>
        </authorList>
    </citation>
    <scope>IDENTIFICATION</scope>
    <source>
        <strain evidence="3">R3-111a-1</strain>
    </source>
</reference>
<protein>
    <submittedName>
        <fullName evidence="2 3">Uncharacterized protein</fullName>
    </submittedName>
</protein>
<reference evidence="3" key="4">
    <citation type="journal article" date="2015" name="G3 (Bethesda)">
        <title>Genome sequences of three phytopathogenic species of the Magnaporthaceae family of fungi.</title>
        <authorList>
            <person name="Okagaki L.H."/>
            <person name="Nunes C.C."/>
            <person name="Sailsbery J."/>
            <person name="Clay B."/>
            <person name="Brown D."/>
            <person name="John T."/>
            <person name="Oh Y."/>
            <person name="Young N."/>
            <person name="Fitzgerald M."/>
            <person name="Haas B.J."/>
            <person name="Zeng Q."/>
            <person name="Young S."/>
            <person name="Adiconis X."/>
            <person name="Fan L."/>
            <person name="Levin J.Z."/>
            <person name="Mitchell T.K."/>
            <person name="Okubara P.A."/>
            <person name="Farman M.L."/>
            <person name="Kohn L.M."/>
            <person name="Birren B."/>
            <person name="Ma L.-J."/>
            <person name="Dean R.A."/>
        </authorList>
    </citation>
    <scope>NUCLEOTIDE SEQUENCE</scope>
    <source>
        <strain evidence="3">R3-111a-1</strain>
    </source>
</reference>
<reference evidence="4" key="1">
    <citation type="submission" date="2010-07" db="EMBL/GenBank/DDBJ databases">
        <title>The genome sequence of Gaeumannomyces graminis var. tritici strain R3-111a-1.</title>
        <authorList>
            <consortium name="The Broad Institute Genome Sequencing Platform"/>
            <person name="Ma L.-J."/>
            <person name="Dead R."/>
            <person name="Young S."/>
            <person name="Zeng Q."/>
            <person name="Koehrsen M."/>
            <person name="Alvarado L."/>
            <person name="Berlin A."/>
            <person name="Chapman S.B."/>
            <person name="Chen Z."/>
            <person name="Freedman E."/>
            <person name="Gellesch M."/>
            <person name="Goldberg J."/>
            <person name="Griggs A."/>
            <person name="Gujja S."/>
            <person name="Heilman E.R."/>
            <person name="Heiman D."/>
            <person name="Hepburn T."/>
            <person name="Howarth C."/>
            <person name="Jen D."/>
            <person name="Larson L."/>
            <person name="Mehta T."/>
            <person name="Neiman D."/>
            <person name="Pearson M."/>
            <person name="Roberts A."/>
            <person name="Saif S."/>
            <person name="Shea T."/>
            <person name="Shenoy N."/>
            <person name="Sisk P."/>
            <person name="Stolte C."/>
            <person name="Sykes S."/>
            <person name="Walk T."/>
            <person name="White J."/>
            <person name="Yandava C."/>
            <person name="Haas B."/>
            <person name="Nusbaum C."/>
            <person name="Birren B."/>
        </authorList>
    </citation>
    <scope>NUCLEOTIDE SEQUENCE [LARGE SCALE GENOMIC DNA]</scope>
    <source>
        <strain evidence="4">R3-111a-1</strain>
    </source>
</reference>
<organism evidence="2">
    <name type="scientific">Gaeumannomyces tritici (strain R3-111a-1)</name>
    <name type="common">Wheat and barley take-all root rot fungus</name>
    <name type="synonym">Gaeumannomyces graminis var. tritici</name>
    <dbReference type="NCBI Taxonomy" id="644352"/>
    <lineage>
        <taxon>Eukaryota</taxon>
        <taxon>Fungi</taxon>
        <taxon>Dikarya</taxon>
        <taxon>Ascomycota</taxon>
        <taxon>Pezizomycotina</taxon>
        <taxon>Sordariomycetes</taxon>
        <taxon>Sordariomycetidae</taxon>
        <taxon>Magnaporthales</taxon>
        <taxon>Magnaporthaceae</taxon>
        <taxon>Gaeumannomyces</taxon>
    </lineage>
</organism>
<name>J3P8X9_GAET3</name>
<dbReference type="Proteomes" id="UP000006039">
    <property type="component" value="Unassembled WGS sequence"/>
</dbReference>
<dbReference type="GeneID" id="20350422"/>
<dbReference type="VEuPathDB" id="FungiDB:GGTG_09964"/>
<gene>
    <name evidence="3" type="primary">20350422</name>
    <name evidence="2" type="ORF">GGTG_09964</name>
</gene>
<dbReference type="RefSeq" id="XP_009226088.1">
    <property type="nucleotide sequence ID" value="XM_009227824.1"/>
</dbReference>
<reference evidence="2" key="3">
    <citation type="submission" date="2010-09" db="EMBL/GenBank/DDBJ databases">
        <title>Annotation of Gaeumannomyces graminis var. tritici R3-111a-1.</title>
        <authorList>
            <consortium name="The Broad Institute Genome Sequencing Platform"/>
            <person name="Ma L.-J."/>
            <person name="Dead R."/>
            <person name="Young S.K."/>
            <person name="Zeng Q."/>
            <person name="Gargeya S."/>
            <person name="Fitzgerald M."/>
            <person name="Haas B."/>
            <person name="Abouelleil A."/>
            <person name="Alvarado L."/>
            <person name="Arachchi H.M."/>
            <person name="Berlin A."/>
            <person name="Brown A."/>
            <person name="Chapman S.B."/>
            <person name="Chen Z."/>
            <person name="Dunbar C."/>
            <person name="Freedman E."/>
            <person name="Gearin G."/>
            <person name="Gellesch M."/>
            <person name="Goldberg J."/>
            <person name="Griggs A."/>
            <person name="Gujja S."/>
            <person name="Heiman D."/>
            <person name="Howarth C."/>
            <person name="Larson L."/>
            <person name="Lui A."/>
            <person name="MacDonald P.J.P."/>
            <person name="Mehta T."/>
            <person name="Montmayeur A."/>
            <person name="Murphy C."/>
            <person name="Neiman D."/>
            <person name="Pearson M."/>
            <person name="Priest M."/>
            <person name="Roberts A."/>
            <person name="Saif S."/>
            <person name="Shea T."/>
            <person name="Shenoy N."/>
            <person name="Sisk P."/>
            <person name="Stolte C."/>
            <person name="Sykes S."/>
            <person name="Yandava C."/>
            <person name="Wortman J."/>
            <person name="Nusbaum C."/>
            <person name="Birren B."/>
        </authorList>
    </citation>
    <scope>NUCLEOTIDE SEQUENCE</scope>
    <source>
        <strain evidence="2">R3-111a-1</strain>
    </source>
</reference>
<reference evidence="2" key="2">
    <citation type="submission" date="2010-07" db="EMBL/GenBank/DDBJ databases">
        <authorList>
            <consortium name="The Broad Institute Genome Sequencing Platform"/>
            <consortium name="Broad Institute Genome Sequencing Center for Infectious Disease"/>
            <person name="Ma L.-J."/>
            <person name="Dead R."/>
            <person name="Young S."/>
            <person name="Zeng Q."/>
            <person name="Koehrsen M."/>
            <person name="Alvarado L."/>
            <person name="Berlin A."/>
            <person name="Chapman S.B."/>
            <person name="Chen Z."/>
            <person name="Freedman E."/>
            <person name="Gellesch M."/>
            <person name="Goldberg J."/>
            <person name="Griggs A."/>
            <person name="Gujja S."/>
            <person name="Heilman E.R."/>
            <person name="Heiman D."/>
            <person name="Hepburn T."/>
            <person name="Howarth C."/>
            <person name="Jen D."/>
            <person name="Larson L."/>
            <person name="Mehta T."/>
            <person name="Neiman D."/>
            <person name="Pearson M."/>
            <person name="Roberts A."/>
            <person name="Saif S."/>
            <person name="Shea T."/>
            <person name="Shenoy N."/>
            <person name="Sisk P."/>
            <person name="Stolte C."/>
            <person name="Sykes S."/>
            <person name="Walk T."/>
            <person name="White J."/>
            <person name="Yandava C."/>
            <person name="Haas B."/>
            <person name="Nusbaum C."/>
            <person name="Birren B."/>
        </authorList>
    </citation>
    <scope>NUCLEOTIDE SEQUENCE</scope>
    <source>
        <strain evidence="2">R3-111a-1</strain>
    </source>
</reference>
<dbReference type="AlphaFoldDB" id="J3P8X9"/>
<evidence type="ECO:0000313" key="3">
    <source>
        <dbReference type="EnsemblFungi" id="EJT73114"/>
    </source>
</evidence>
<dbReference type="EMBL" id="GL385399">
    <property type="protein sequence ID" value="EJT73114.1"/>
    <property type="molecule type" value="Genomic_DNA"/>
</dbReference>
<evidence type="ECO:0000313" key="2">
    <source>
        <dbReference type="EMBL" id="EJT73114.1"/>
    </source>
</evidence>
<evidence type="ECO:0000256" key="1">
    <source>
        <dbReference type="SAM" id="MobiDB-lite"/>
    </source>
</evidence>
<feature type="compositionally biased region" description="Polar residues" evidence="1">
    <location>
        <begin position="9"/>
        <end position="19"/>
    </location>
</feature>
<accession>J3P8X9</accession>